<dbReference type="Gene3D" id="3.90.25.10">
    <property type="entry name" value="UDP-galactose 4-epimerase, domain 1"/>
    <property type="match status" value="1"/>
</dbReference>
<dbReference type="STRING" id="1218492.JG30_11330"/>
<dbReference type="Proteomes" id="UP000033558">
    <property type="component" value="Unassembled WGS sequence"/>
</dbReference>
<evidence type="ECO:0000313" key="4">
    <source>
        <dbReference type="Proteomes" id="UP000033558"/>
    </source>
</evidence>
<reference evidence="3 4" key="1">
    <citation type="submission" date="2015-01" db="EMBL/GenBank/DDBJ databases">
        <title>Comparative genomics of the lactic acid bacteria isolated from the honey bee gut.</title>
        <authorList>
            <person name="Ellegaard K.M."/>
            <person name="Tamarit D."/>
            <person name="Javelind E."/>
            <person name="Olofsson T."/>
            <person name="Andersson S.G."/>
            <person name="Vasquez A."/>
        </authorList>
    </citation>
    <scope>NUCLEOTIDE SEQUENCE [LARGE SCALE GENOMIC DNA]</scope>
    <source>
        <strain evidence="3 4">Bin4</strain>
    </source>
</reference>
<comment type="similarity">
    <text evidence="1">Belongs to the NAD(P)-dependent epimerase/dehydratase family.</text>
</comment>
<dbReference type="PANTHER" id="PTHR43000">
    <property type="entry name" value="DTDP-D-GLUCOSE 4,6-DEHYDRATASE-RELATED"/>
    <property type="match status" value="1"/>
</dbReference>
<comment type="caution">
    <text evidence="3">The sequence shown here is derived from an EMBL/GenBank/DDBJ whole genome shotgun (WGS) entry which is preliminary data.</text>
</comment>
<dbReference type="InterPro" id="IPR036291">
    <property type="entry name" value="NAD(P)-bd_dom_sf"/>
</dbReference>
<dbReference type="SUPFAM" id="SSF51735">
    <property type="entry name" value="NAD(P)-binding Rossmann-fold domains"/>
    <property type="match status" value="1"/>
</dbReference>
<dbReference type="Gene3D" id="3.40.50.720">
    <property type="entry name" value="NAD(P)-binding Rossmann-like Domain"/>
    <property type="match status" value="1"/>
</dbReference>
<dbReference type="PATRIC" id="fig|1218492.5.peg.1277"/>
<protein>
    <submittedName>
        <fullName evidence="3">UDP-glucose 4-epimerase</fullName>
    </submittedName>
</protein>
<evidence type="ECO:0000256" key="1">
    <source>
        <dbReference type="ARBA" id="ARBA00007637"/>
    </source>
</evidence>
<feature type="domain" description="NAD-dependent epimerase/dehydratase" evidence="2">
    <location>
        <begin position="5"/>
        <end position="245"/>
    </location>
</feature>
<evidence type="ECO:0000259" key="2">
    <source>
        <dbReference type="Pfam" id="PF01370"/>
    </source>
</evidence>
<dbReference type="InterPro" id="IPR001509">
    <property type="entry name" value="Epimerase_deHydtase"/>
</dbReference>
<dbReference type="HOGENOM" id="CLU_007383_1_7_9"/>
<dbReference type="OrthoDB" id="9811743at2"/>
<dbReference type="AlphaFoldDB" id="A0A0F4LQX2"/>
<dbReference type="Pfam" id="PF01370">
    <property type="entry name" value="Epimerase"/>
    <property type="match status" value="1"/>
</dbReference>
<proteinExistence type="inferred from homology"/>
<name>A0A0F4LQX2_9LACO</name>
<dbReference type="EMBL" id="JXJQ01000009">
    <property type="protein sequence ID" value="KJY60945.1"/>
    <property type="molecule type" value="Genomic_DNA"/>
</dbReference>
<gene>
    <name evidence="3" type="ORF">JG30_11330</name>
</gene>
<keyword evidence="4" id="KW-1185">Reference proteome</keyword>
<organism evidence="3 4">
    <name type="scientific">Bombilactobacillus mellifer</name>
    <dbReference type="NCBI Taxonomy" id="1218492"/>
    <lineage>
        <taxon>Bacteria</taxon>
        <taxon>Bacillati</taxon>
        <taxon>Bacillota</taxon>
        <taxon>Bacilli</taxon>
        <taxon>Lactobacillales</taxon>
        <taxon>Lactobacillaceae</taxon>
        <taxon>Bombilactobacillus</taxon>
    </lineage>
</organism>
<dbReference type="RefSeq" id="WP_046316942.1">
    <property type="nucleotide sequence ID" value="NZ_JBHSZT010000010.1"/>
</dbReference>
<sequence length="313" mass="34458">MANYLITGGAGFIGSNLAQVLVENGDTVVIVDDLSMGSLANINKLNPEQVTVYQKSITDHDFMRKLLVNNHFDYLVLLGAVASVADSVVRPIETHAINCEANLNVFDVIRKHQINIKKIFFASSAAVYGNGGPTTKQETSLIDPLSPYAIDKFTTERYLLNYGKLYGLNTVAARFFNVYGPKQNPNSPYSGVLSIINKALTEDSEFALFGDGEQTRDFVYVQDVIRAVLLLLHNSNTNNNVYNIATGKSISLNKVIEIFENVYGKHLKIVRHSARKGDVKDSGADISKIQKLGFQPEYSIQEGLSAYIAAQNI</sequence>
<evidence type="ECO:0000313" key="3">
    <source>
        <dbReference type="EMBL" id="KJY60945.1"/>
    </source>
</evidence>
<accession>A0A0F4LQX2</accession>